<evidence type="ECO:0000259" key="1">
    <source>
        <dbReference type="Pfam" id="PF00149"/>
    </source>
</evidence>
<feature type="domain" description="Calcineurin-like phosphoesterase" evidence="1">
    <location>
        <begin position="2"/>
        <end position="169"/>
    </location>
</feature>
<dbReference type="SUPFAM" id="SSF56300">
    <property type="entry name" value="Metallo-dependent phosphatases"/>
    <property type="match status" value="1"/>
</dbReference>
<proteinExistence type="predicted"/>
<evidence type="ECO:0000313" key="3">
    <source>
        <dbReference type="Proteomes" id="UP000515369"/>
    </source>
</evidence>
<dbReference type="EMBL" id="CP059732">
    <property type="protein sequence ID" value="QMW05567.1"/>
    <property type="molecule type" value="Genomic_DNA"/>
</dbReference>
<dbReference type="InterPro" id="IPR029052">
    <property type="entry name" value="Metallo-depent_PP-like"/>
</dbReference>
<organism evidence="2 3">
    <name type="scientific">Spirosoma foliorum</name>
    <dbReference type="NCBI Taxonomy" id="2710596"/>
    <lineage>
        <taxon>Bacteria</taxon>
        <taxon>Pseudomonadati</taxon>
        <taxon>Bacteroidota</taxon>
        <taxon>Cytophagia</taxon>
        <taxon>Cytophagales</taxon>
        <taxon>Cytophagaceae</taxon>
        <taxon>Spirosoma</taxon>
    </lineage>
</organism>
<dbReference type="PIRSF" id="PIRSF000883">
    <property type="entry name" value="Pesterase_MJ0912"/>
    <property type="match status" value="1"/>
</dbReference>
<accession>A0A7G5H375</accession>
<dbReference type="Gene3D" id="3.60.21.10">
    <property type="match status" value="1"/>
</dbReference>
<dbReference type="InterPro" id="IPR011152">
    <property type="entry name" value="Pesterase_MJ0912"/>
</dbReference>
<gene>
    <name evidence="2" type="ORF">H3H32_12085</name>
</gene>
<keyword evidence="3" id="KW-1185">Reference proteome</keyword>
<dbReference type="AlphaFoldDB" id="A0A7G5H375"/>
<dbReference type="InterPro" id="IPR004843">
    <property type="entry name" value="Calcineurin-like_PHP"/>
</dbReference>
<sequence length="266" mass="29926">MLKIAILSDIHGNLPAFKAVLNDIDAQGVDQVFCLGDLVDFAPWPNEVIDLLRKNRIPSLLGNHDERIAFDLPIIPLQKHNAAETEARVAAITNTRQVIHPENKRFLASLPRELMITFSFQDTPINILLVHASTRSIDEYIYESHDQADLITMMNERKADVLLMGHTHQSYIRRLETESGTKPSSIKMAINCGSVGRTKEATASATYLLLTVSDQQAPYSASSIQYDLIRVDYPIEQTIQAIRRSDIPDFYADFLAEKHKGHLATF</sequence>
<dbReference type="Pfam" id="PF00149">
    <property type="entry name" value="Metallophos"/>
    <property type="match status" value="1"/>
</dbReference>
<dbReference type="Proteomes" id="UP000515369">
    <property type="component" value="Chromosome"/>
</dbReference>
<dbReference type="GO" id="GO:0016791">
    <property type="term" value="F:phosphatase activity"/>
    <property type="evidence" value="ECO:0007669"/>
    <property type="project" value="TreeGrafter"/>
</dbReference>
<dbReference type="KEGG" id="sfol:H3H32_12085"/>
<dbReference type="RefSeq" id="WP_182462949.1">
    <property type="nucleotide sequence ID" value="NZ_CP059732.1"/>
</dbReference>
<name>A0A7G5H375_9BACT</name>
<evidence type="ECO:0000313" key="2">
    <source>
        <dbReference type="EMBL" id="QMW05567.1"/>
    </source>
</evidence>
<dbReference type="InterPro" id="IPR050126">
    <property type="entry name" value="Ap4A_hydrolase"/>
</dbReference>
<protein>
    <submittedName>
        <fullName evidence="2">Metallophosphoesterase family protein</fullName>
    </submittedName>
</protein>
<reference evidence="2 3" key="1">
    <citation type="submission" date="2020-07" db="EMBL/GenBank/DDBJ databases">
        <title>Spirosoma foliorum sp. nov., isolated from the leaves on the Nejang mountain Korea, Republic of.</title>
        <authorList>
            <person name="Ho H."/>
            <person name="Lee Y.-J."/>
            <person name="Nurcahyanto D.-A."/>
            <person name="Kim S.-G."/>
        </authorList>
    </citation>
    <scope>NUCLEOTIDE SEQUENCE [LARGE SCALE GENOMIC DNA]</scope>
    <source>
        <strain evidence="2 3">PL0136</strain>
    </source>
</reference>
<dbReference type="CDD" id="cd00838">
    <property type="entry name" value="MPP_superfamily"/>
    <property type="match status" value="1"/>
</dbReference>
<dbReference type="PANTHER" id="PTHR42850">
    <property type="entry name" value="METALLOPHOSPHOESTERASE"/>
    <property type="match status" value="1"/>
</dbReference>
<dbReference type="PANTHER" id="PTHR42850:SF2">
    <property type="entry name" value="BLL5683 PROTEIN"/>
    <property type="match status" value="1"/>
</dbReference>
<dbReference type="GO" id="GO:0005737">
    <property type="term" value="C:cytoplasm"/>
    <property type="evidence" value="ECO:0007669"/>
    <property type="project" value="TreeGrafter"/>
</dbReference>